<dbReference type="STRING" id="1127673.GLIP_0729"/>
<dbReference type="RefSeq" id="WP_008843195.1">
    <property type="nucleotide sequence ID" value="NZ_BAEN01000020.1"/>
</dbReference>
<dbReference type="EMBL" id="BAEN01000020">
    <property type="protein sequence ID" value="GAC13375.1"/>
    <property type="molecule type" value="Genomic_DNA"/>
</dbReference>
<gene>
    <name evidence="1" type="primary">miaE</name>
    <name evidence="1" type="ORF">GLIP_0729</name>
</gene>
<dbReference type="Pfam" id="PF06175">
    <property type="entry name" value="MiaE"/>
    <property type="match status" value="1"/>
</dbReference>
<dbReference type="GO" id="GO:0045301">
    <property type="term" value="F:tRNA 2-(methylsulfanyl)-N(6)-isopentenyladenosine(37) hydroxylase activity"/>
    <property type="evidence" value="ECO:0007669"/>
    <property type="project" value="InterPro"/>
</dbReference>
<reference evidence="1 2" key="1">
    <citation type="journal article" date="2017" name="Antonie Van Leeuwenhoek">
        <title>Rhizobium rhizosphaerae sp. nov., a novel species isolated from rice rhizosphere.</title>
        <authorList>
            <person name="Zhao J.J."/>
            <person name="Zhang J."/>
            <person name="Zhang R.J."/>
            <person name="Zhang C.W."/>
            <person name="Yin H.Q."/>
            <person name="Zhang X.X."/>
        </authorList>
    </citation>
    <scope>NUCLEOTIDE SEQUENCE [LARGE SCALE GENOMIC DNA]</scope>
    <source>
        <strain evidence="1 2">E3</strain>
    </source>
</reference>
<organism evidence="1 2">
    <name type="scientific">Aliiglaciecola lipolytica E3</name>
    <dbReference type="NCBI Taxonomy" id="1127673"/>
    <lineage>
        <taxon>Bacteria</taxon>
        <taxon>Pseudomonadati</taxon>
        <taxon>Pseudomonadota</taxon>
        <taxon>Gammaproteobacteria</taxon>
        <taxon>Alteromonadales</taxon>
        <taxon>Alteromonadaceae</taxon>
        <taxon>Aliiglaciecola</taxon>
    </lineage>
</organism>
<dbReference type="eggNOG" id="COG4445">
    <property type="taxonomic scope" value="Bacteria"/>
</dbReference>
<dbReference type="GO" id="GO:0006400">
    <property type="term" value="P:tRNA modification"/>
    <property type="evidence" value="ECO:0007669"/>
    <property type="project" value="InterPro"/>
</dbReference>
<evidence type="ECO:0000313" key="2">
    <source>
        <dbReference type="Proteomes" id="UP000006334"/>
    </source>
</evidence>
<dbReference type="OrthoDB" id="9802518at2"/>
<keyword evidence="2" id="KW-1185">Reference proteome</keyword>
<dbReference type="AlphaFoldDB" id="K6YPY9"/>
<dbReference type="SUPFAM" id="SSF47240">
    <property type="entry name" value="Ferritin-like"/>
    <property type="match status" value="1"/>
</dbReference>
<dbReference type="Gene3D" id="1.20.1260.10">
    <property type="match status" value="1"/>
</dbReference>
<name>K6YPY9_9ALTE</name>
<dbReference type="CDD" id="cd07910">
    <property type="entry name" value="MiaE"/>
    <property type="match status" value="1"/>
</dbReference>
<protein>
    <submittedName>
        <fullName evidence="1">tRNA-(Ms[2]io[6]A)-hydroxylase</fullName>
        <ecNumber evidence="1">1.-.-.-</ecNumber>
    </submittedName>
</protein>
<dbReference type="EC" id="1.-.-.-" evidence="1"/>
<accession>K6YPY9</accession>
<sequence>MDKLLEPIKRFLQCDTPDAWISKAVKKENLPMLLTDHLICELKAGQTAMWLIKKYAADKQSGQALQEWFQPFEKYIYRKEGNLASLSKHSKLRKTIVPKSNSLFGQDFIDKMVLLIKEELHHFYQVLEIMQSLGIEYENITASRYAKGMMQHLRTHEPAILVDKLICGAYIEARSCERFAKLAPYLDEDLSKFYVSLLRSEARHFEDYLSLAQQVAGEDISQRITYFGEIEADLISSFDSDFKFHSGHPITA</sequence>
<dbReference type="InterPro" id="IPR010386">
    <property type="entry name" value="tRNA-Hydrxlase_MiaE"/>
</dbReference>
<dbReference type="Proteomes" id="UP000006334">
    <property type="component" value="Unassembled WGS sequence"/>
</dbReference>
<dbReference type="InterPro" id="IPR009078">
    <property type="entry name" value="Ferritin-like_SF"/>
</dbReference>
<proteinExistence type="predicted"/>
<dbReference type="PANTHER" id="PTHR42637">
    <property type="entry name" value="TRNA-(MS[2]IO[6]A)-HYDROXYLASE"/>
    <property type="match status" value="1"/>
</dbReference>
<dbReference type="PIRSF" id="PIRSF020736">
    <property type="entry name" value="MiaE"/>
    <property type="match status" value="1"/>
</dbReference>
<dbReference type="PANTHER" id="PTHR42637:SF1">
    <property type="entry name" value="TRNA 2-(METHYLSULFANYL)-N(6)-ISOPENTENYLADENOSINE(37) HYDROXYLASE"/>
    <property type="match status" value="1"/>
</dbReference>
<dbReference type="NCBIfam" id="NF047790">
    <property type="entry name" value="tRNAmsioHdxaseMiaE"/>
    <property type="match status" value="1"/>
</dbReference>
<comment type="caution">
    <text evidence="1">The sequence shown here is derived from an EMBL/GenBank/DDBJ whole genome shotgun (WGS) entry which is preliminary data.</text>
</comment>
<dbReference type="InterPro" id="IPR012347">
    <property type="entry name" value="Ferritin-like"/>
</dbReference>
<evidence type="ECO:0000313" key="1">
    <source>
        <dbReference type="EMBL" id="GAC13375.1"/>
    </source>
</evidence>
<keyword evidence="1" id="KW-0560">Oxidoreductase</keyword>